<dbReference type="InterPro" id="IPR036526">
    <property type="entry name" value="C-N_Hydrolase_sf"/>
</dbReference>
<evidence type="ECO:0000256" key="6">
    <source>
        <dbReference type="ARBA" id="ARBA00023136"/>
    </source>
</evidence>
<feature type="transmembrane region" description="Helical" evidence="8">
    <location>
        <begin position="93"/>
        <end position="118"/>
    </location>
</feature>
<keyword evidence="10" id="KW-0449">Lipoprotein</keyword>
<protein>
    <submittedName>
        <fullName evidence="10">Apolipoprotein N-acyltransferase / Copper homeostasis protein CutE</fullName>
    </submittedName>
</protein>
<evidence type="ECO:0000256" key="7">
    <source>
        <dbReference type="ARBA" id="ARBA00023315"/>
    </source>
</evidence>
<feature type="transmembrane region" description="Helical" evidence="8">
    <location>
        <begin position="203"/>
        <end position="224"/>
    </location>
</feature>
<dbReference type="Pfam" id="PF20154">
    <property type="entry name" value="LNT_N"/>
    <property type="match status" value="1"/>
</dbReference>
<dbReference type="InterPro" id="IPR004563">
    <property type="entry name" value="Apolipo_AcylTrfase"/>
</dbReference>
<proteinExistence type="inferred from homology"/>
<keyword evidence="6 8" id="KW-0472">Membrane</keyword>
<feature type="transmembrane region" description="Helical" evidence="8">
    <location>
        <begin position="65"/>
        <end position="87"/>
    </location>
</feature>
<gene>
    <name evidence="10" type="ORF">MNBD_GAMMA19-1983</name>
</gene>
<dbReference type="SUPFAM" id="SSF56317">
    <property type="entry name" value="Carbon-nitrogen hydrolase"/>
    <property type="match status" value="1"/>
</dbReference>
<sequence length="515" mass="57023">MWNLRLSQMMPWITKINTRQYVIALLAGAGLPLAFSPVGLFPLAVFLPAILFYFWLRSSPRQAFIVGYLFGVGFFGVGVSWVAVSFYRFGSMGMALSVAATLLFVLFLALFPALLGWVSRRYFSALSERCYLLLLTPALWVFFEWVRGWILTGFPWLNLGYSQTDSPLVGIVPVLGVYGTSWAVAFSAGLLVCVLISKNKPRYIALAILSVFWLAAGGLAQIMWSEAKGVPLTASLIQGNVPQNIKWQPDQRGPTIELYTRLSSDRWDRDIIIWPETALPAYLHQAQSFLENLVSREHKNGGATLLTGLPVMSEEDGSQYYNGVVRVGVNDTGEVSTQIYRKSHLVPFGEYIPLKSVLGGLLDILQVPMANFSRGAVKQPLLKVGDNKIGMSICYEDAFGEEVIRALPDASLLVNVSNDAWFGDSFAPHQHLQMARMRSIETARPMLRATNNGVSAVIDHRGKLLATSPQFEIAVLDGEIQPQQGATPYVRVGNWPVLFALLVTLLICVLRVRKS</sequence>
<accession>A0A3B1AMN8</accession>
<feature type="transmembrane region" description="Helical" evidence="8">
    <location>
        <begin position="170"/>
        <end position="196"/>
    </location>
</feature>
<keyword evidence="5 8" id="KW-1133">Transmembrane helix</keyword>
<dbReference type="InterPro" id="IPR003010">
    <property type="entry name" value="C-N_Hydrolase"/>
</dbReference>
<evidence type="ECO:0000256" key="3">
    <source>
        <dbReference type="ARBA" id="ARBA00022679"/>
    </source>
</evidence>
<evidence type="ECO:0000259" key="9">
    <source>
        <dbReference type="PROSITE" id="PS50263"/>
    </source>
</evidence>
<dbReference type="NCBIfam" id="TIGR00546">
    <property type="entry name" value="lnt"/>
    <property type="match status" value="1"/>
</dbReference>
<dbReference type="InterPro" id="IPR045378">
    <property type="entry name" value="LNT_N"/>
</dbReference>
<dbReference type="PANTHER" id="PTHR38686:SF1">
    <property type="entry name" value="APOLIPOPROTEIN N-ACYLTRANSFERASE"/>
    <property type="match status" value="1"/>
</dbReference>
<evidence type="ECO:0000313" key="10">
    <source>
        <dbReference type="EMBL" id="VAX02971.1"/>
    </source>
</evidence>
<feature type="transmembrane region" description="Helical" evidence="8">
    <location>
        <begin position="20"/>
        <end position="53"/>
    </location>
</feature>
<evidence type="ECO:0000256" key="4">
    <source>
        <dbReference type="ARBA" id="ARBA00022692"/>
    </source>
</evidence>
<evidence type="ECO:0000256" key="5">
    <source>
        <dbReference type="ARBA" id="ARBA00022989"/>
    </source>
</evidence>
<dbReference type="CDD" id="cd07571">
    <property type="entry name" value="ALP_N-acyl_transferase"/>
    <property type="match status" value="1"/>
</dbReference>
<dbReference type="GO" id="GO:0005886">
    <property type="term" value="C:plasma membrane"/>
    <property type="evidence" value="ECO:0007669"/>
    <property type="project" value="UniProtKB-SubCell"/>
</dbReference>
<comment type="subcellular location">
    <subcellularLocation>
        <location evidence="1">Cell membrane</location>
        <topology evidence="1">Multi-pass membrane protein</topology>
    </subcellularLocation>
</comment>
<dbReference type="EMBL" id="UOFV01000361">
    <property type="protein sequence ID" value="VAX02971.1"/>
    <property type="molecule type" value="Genomic_DNA"/>
</dbReference>
<organism evidence="10">
    <name type="scientific">hydrothermal vent metagenome</name>
    <dbReference type="NCBI Taxonomy" id="652676"/>
    <lineage>
        <taxon>unclassified sequences</taxon>
        <taxon>metagenomes</taxon>
        <taxon>ecological metagenomes</taxon>
    </lineage>
</organism>
<evidence type="ECO:0000256" key="1">
    <source>
        <dbReference type="ARBA" id="ARBA00004651"/>
    </source>
</evidence>
<dbReference type="GO" id="GO:0042158">
    <property type="term" value="P:lipoprotein biosynthetic process"/>
    <property type="evidence" value="ECO:0007669"/>
    <property type="project" value="InterPro"/>
</dbReference>
<dbReference type="GO" id="GO:0016410">
    <property type="term" value="F:N-acyltransferase activity"/>
    <property type="evidence" value="ECO:0007669"/>
    <property type="project" value="InterPro"/>
</dbReference>
<dbReference type="HAMAP" id="MF_01148">
    <property type="entry name" value="Lnt"/>
    <property type="match status" value="1"/>
</dbReference>
<dbReference type="PROSITE" id="PS50263">
    <property type="entry name" value="CN_HYDROLASE"/>
    <property type="match status" value="1"/>
</dbReference>
<feature type="domain" description="CN hydrolase" evidence="9">
    <location>
        <begin position="237"/>
        <end position="482"/>
    </location>
</feature>
<dbReference type="Gene3D" id="3.60.110.10">
    <property type="entry name" value="Carbon-nitrogen hydrolase"/>
    <property type="match status" value="1"/>
</dbReference>
<dbReference type="PANTHER" id="PTHR38686">
    <property type="entry name" value="APOLIPOPROTEIN N-ACYLTRANSFERASE"/>
    <property type="match status" value="1"/>
</dbReference>
<evidence type="ECO:0000256" key="8">
    <source>
        <dbReference type="SAM" id="Phobius"/>
    </source>
</evidence>
<feature type="transmembrane region" description="Helical" evidence="8">
    <location>
        <begin position="130"/>
        <end position="150"/>
    </location>
</feature>
<reference evidence="10" key="1">
    <citation type="submission" date="2018-06" db="EMBL/GenBank/DDBJ databases">
        <authorList>
            <person name="Zhirakovskaya E."/>
        </authorList>
    </citation>
    <scope>NUCLEOTIDE SEQUENCE</scope>
</reference>
<dbReference type="Pfam" id="PF00795">
    <property type="entry name" value="CN_hydrolase"/>
    <property type="match status" value="1"/>
</dbReference>
<name>A0A3B1AMN8_9ZZZZ</name>
<evidence type="ECO:0000256" key="2">
    <source>
        <dbReference type="ARBA" id="ARBA00022475"/>
    </source>
</evidence>
<keyword evidence="7 10" id="KW-0012">Acyltransferase</keyword>
<keyword evidence="3 10" id="KW-0808">Transferase</keyword>
<feature type="transmembrane region" description="Helical" evidence="8">
    <location>
        <begin position="492"/>
        <end position="512"/>
    </location>
</feature>
<dbReference type="AlphaFoldDB" id="A0A3B1AMN8"/>
<keyword evidence="4 8" id="KW-0812">Transmembrane</keyword>
<keyword evidence="2" id="KW-1003">Cell membrane</keyword>